<evidence type="ECO:0000313" key="7">
    <source>
        <dbReference type="Proteomes" id="UP000177097"/>
    </source>
</evidence>
<evidence type="ECO:0000256" key="1">
    <source>
        <dbReference type="ARBA" id="ARBA00007596"/>
    </source>
</evidence>
<gene>
    <name evidence="5" type="primary">rpmG</name>
    <name evidence="6" type="ORF">A3C17_02705</name>
</gene>
<evidence type="ECO:0000256" key="5">
    <source>
        <dbReference type="HAMAP-Rule" id="MF_00294"/>
    </source>
</evidence>
<reference evidence="6 7" key="1">
    <citation type="journal article" date="2016" name="Nat. Commun.">
        <title>Thousands of microbial genomes shed light on interconnected biogeochemical processes in an aquifer system.</title>
        <authorList>
            <person name="Anantharaman K."/>
            <person name="Brown C.T."/>
            <person name="Hug L.A."/>
            <person name="Sharon I."/>
            <person name="Castelle C.J."/>
            <person name="Probst A.J."/>
            <person name="Thomas B.C."/>
            <person name="Singh A."/>
            <person name="Wilkins M.J."/>
            <person name="Karaoz U."/>
            <person name="Brodie E.L."/>
            <person name="Williams K.H."/>
            <person name="Hubbard S.S."/>
            <person name="Banfield J.F."/>
        </authorList>
    </citation>
    <scope>NUCLEOTIDE SEQUENCE [LARGE SCALE GENOMIC DNA]</scope>
</reference>
<protein>
    <recommendedName>
        <fullName evidence="4 5">Large ribosomal subunit protein bL33</fullName>
    </recommendedName>
</protein>
<dbReference type="EMBL" id="MGDX01000010">
    <property type="protein sequence ID" value="OGL71590.1"/>
    <property type="molecule type" value="Genomic_DNA"/>
</dbReference>
<proteinExistence type="inferred from homology"/>
<accession>A0A1F7TZY2</accession>
<name>A0A1F7TZY2_9BACT</name>
<evidence type="ECO:0000256" key="4">
    <source>
        <dbReference type="ARBA" id="ARBA00035176"/>
    </source>
</evidence>
<dbReference type="SUPFAM" id="SSF57829">
    <property type="entry name" value="Zn-binding ribosomal proteins"/>
    <property type="match status" value="1"/>
</dbReference>
<comment type="similarity">
    <text evidence="1 5">Belongs to the bacterial ribosomal protein bL33 family.</text>
</comment>
<sequence>MIKFECSDCKRINYRSRKNKKVIKERLELKKFCKHCTAHTAHKETK</sequence>
<dbReference type="GO" id="GO:0006412">
    <property type="term" value="P:translation"/>
    <property type="evidence" value="ECO:0007669"/>
    <property type="project" value="UniProtKB-UniRule"/>
</dbReference>
<dbReference type="InterPro" id="IPR001705">
    <property type="entry name" value="Ribosomal_bL33"/>
</dbReference>
<dbReference type="NCBIfam" id="NF001764">
    <property type="entry name" value="PRK00504.1"/>
    <property type="match status" value="1"/>
</dbReference>
<dbReference type="AlphaFoldDB" id="A0A1F7TZY2"/>
<dbReference type="GO" id="GO:0005737">
    <property type="term" value="C:cytoplasm"/>
    <property type="evidence" value="ECO:0007669"/>
    <property type="project" value="UniProtKB-ARBA"/>
</dbReference>
<dbReference type="NCBIfam" id="NF001860">
    <property type="entry name" value="PRK00595.1"/>
    <property type="match status" value="1"/>
</dbReference>
<dbReference type="InterPro" id="IPR038584">
    <property type="entry name" value="Ribosomal_bL33_sf"/>
</dbReference>
<evidence type="ECO:0000256" key="3">
    <source>
        <dbReference type="ARBA" id="ARBA00023274"/>
    </source>
</evidence>
<keyword evidence="2 5" id="KW-0689">Ribosomal protein</keyword>
<keyword evidence="3 5" id="KW-0687">Ribonucleoprotein</keyword>
<dbReference type="STRING" id="1802389.A3C17_02705"/>
<dbReference type="HAMAP" id="MF_00294">
    <property type="entry name" value="Ribosomal_bL33"/>
    <property type="match status" value="1"/>
</dbReference>
<dbReference type="GO" id="GO:1990904">
    <property type="term" value="C:ribonucleoprotein complex"/>
    <property type="evidence" value="ECO:0007669"/>
    <property type="project" value="UniProtKB-KW"/>
</dbReference>
<evidence type="ECO:0000313" key="6">
    <source>
        <dbReference type="EMBL" id="OGL71590.1"/>
    </source>
</evidence>
<organism evidence="6 7">
    <name type="scientific">Candidatus Uhrbacteria bacterium RIFCSPHIGHO2_02_FULL_53_13</name>
    <dbReference type="NCBI Taxonomy" id="1802389"/>
    <lineage>
        <taxon>Bacteria</taxon>
        <taxon>Candidatus Uhriibacteriota</taxon>
    </lineage>
</organism>
<dbReference type="GO" id="GO:0003735">
    <property type="term" value="F:structural constituent of ribosome"/>
    <property type="evidence" value="ECO:0007669"/>
    <property type="project" value="InterPro"/>
</dbReference>
<dbReference type="InterPro" id="IPR011332">
    <property type="entry name" value="Ribosomal_zn-bd"/>
</dbReference>
<comment type="caution">
    <text evidence="6">The sequence shown here is derived from an EMBL/GenBank/DDBJ whole genome shotgun (WGS) entry which is preliminary data.</text>
</comment>
<dbReference type="Proteomes" id="UP000177097">
    <property type="component" value="Unassembled WGS sequence"/>
</dbReference>
<evidence type="ECO:0000256" key="2">
    <source>
        <dbReference type="ARBA" id="ARBA00022980"/>
    </source>
</evidence>
<dbReference type="NCBIfam" id="TIGR01023">
    <property type="entry name" value="rpmG_bact"/>
    <property type="match status" value="1"/>
</dbReference>
<dbReference type="Pfam" id="PF00471">
    <property type="entry name" value="Ribosomal_L33"/>
    <property type="match status" value="1"/>
</dbReference>
<dbReference type="GO" id="GO:0005840">
    <property type="term" value="C:ribosome"/>
    <property type="evidence" value="ECO:0007669"/>
    <property type="project" value="UniProtKB-KW"/>
</dbReference>
<dbReference type="Gene3D" id="2.20.28.120">
    <property type="entry name" value="Ribosomal protein L33"/>
    <property type="match status" value="1"/>
</dbReference>